<dbReference type="Pfam" id="PF13386">
    <property type="entry name" value="DsbD_2"/>
    <property type="match status" value="1"/>
</dbReference>
<dbReference type="AlphaFoldDB" id="A0A3B1A6T9"/>
<name>A0A3B1A6T9_9ZZZZ</name>
<dbReference type="PANTHER" id="PTHR42208">
    <property type="entry name" value="HEAVY METAL TRANSPORTER-RELATED"/>
    <property type="match status" value="1"/>
</dbReference>
<proteinExistence type="predicted"/>
<organism evidence="3">
    <name type="scientific">hydrothermal vent metagenome</name>
    <dbReference type="NCBI Taxonomy" id="652676"/>
    <lineage>
        <taxon>unclassified sequences</taxon>
        <taxon>metagenomes</taxon>
        <taxon>ecological metagenomes</taxon>
    </lineage>
</organism>
<evidence type="ECO:0000259" key="2">
    <source>
        <dbReference type="Pfam" id="PF13386"/>
    </source>
</evidence>
<gene>
    <name evidence="3" type="ORF">MNBD_GAMMA22-1968</name>
</gene>
<sequence length="232" mass="25688">MIEQFTLVSALLAGLFGGVHCAGMCGGIVSALSINVNSDLSTTQKHRSNKFLILLFYNLGRITSYSVAGLLLAGTGWWLTNWFFINKAQLILQLVAAVMMLLLGLYLANWSQLLAILEKPGKLIWKCIEPFGRRYIPVTRARDAFLLGIIWGWLPCGLVYTMLIWSMSAGSATQGGLLMLFFGIGTLPNLLLMGMFAQQFTKFFQLKPLRIIAGLVIISFSGLMIFRIVNNI</sequence>
<feature type="transmembrane region" description="Helical" evidence="1">
    <location>
        <begin position="144"/>
        <end position="165"/>
    </location>
</feature>
<keyword evidence="1" id="KW-0472">Membrane</keyword>
<evidence type="ECO:0000313" key="3">
    <source>
        <dbReference type="EMBL" id="VAX01469.1"/>
    </source>
</evidence>
<feature type="transmembrane region" description="Helical" evidence="1">
    <location>
        <begin position="62"/>
        <end position="83"/>
    </location>
</feature>
<protein>
    <submittedName>
        <fullName evidence="3">Heavy-metal-associated domain (N-terminus) and membrane-bounded cytochrome biogenesis cycZ-like domain, possible membrane copper tolerance protein</fullName>
    </submittedName>
</protein>
<feature type="transmembrane region" description="Helical" evidence="1">
    <location>
        <begin position="90"/>
        <end position="108"/>
    </location>
</feature>
<feature type="transmembrane region" description="Helical" evidence="1">
    <location>
        <begin position="209"/>
        <end position="229"/>
    </location>
</feature>
<accession>A0A3B1A6T9</accession>
<dbReference type="PANTHER" id="PTHR42208:SF1">
    <property type="entry name" value="HEAVY METAL TRANSPORTER"/>
    <property type="match status" value="1"/>
</dbReference>
<feature type="transmembrane region" description="Helical" evidence="1">
    <location>
        <begin position="177"/>
        <end position="197"/>
    </location>
</feature>
<dbReference type="InterPro" id="IPR039447">
    <property type="entry name" value="UreH-like_TM_dom"/>
</dbReference>
<reference evidence="3" key="1">
    <citation type="submission" date="2018-06" db="EMBL/GenBank/DDBJ databases">
        <authorList>
            <person name="Zhirakovskaya E."/>
        </authorList>
    </citation>
    <scope>NUCLEOTIDE SEQUENCE</scope>
</reference>
<evidence type="ECO:0000256" key="1">
    <source>
        <dbReference type="SAM" id="Phobius"/>
    </source>
</evidence>
<dbReference type="EMBL" id="UOFS01000049">
    <property type="protein sequence ID" value="VAX01469.1"/>
    <property type="molecule type" value="Genomic_DNA"/>
</dbReference>
<keyword evidence="1" id="KW-0812">Transmembrane</keyword>
<feature type="domain" description="Urease accessory protein UreH-like transmembrane" evidence="2">
    <location>
        <begin position="10"/>
        <end position="218"/>
    </location>
</feature>
<keyword evidence="1" id="KW-1133">Transmembrane helix</keyword>